<organism evidence="1 2">
    <name type="scientific">Tenacibaculum jejuense</name>
    <dbReference type="NCBI Taxonomy" id="584609"/>
    <lineage>
        <taxon>Bacteria</taxon>
        <taxon>Pseudomonadati</taxon>
        <taxon>Bacteroidota</taxon>
        <taxon>Flavobacteriia</taxon>
        <taxon>Flavobacteriales</taxon>
        <taxon>Flavobacteriaceae</taxon>
        <taxon>Tenacibaculum</taxon>
    </lineage>
</organism>
<accession>A0A238UD57</accession>
<dbReference type="RefSeq" id="WP_095074071.1">
    <property type="nucleotide sequence ID" value="NZ_LT899436.1"/>
</dbReference>
<dbReference type="KEGG" id="tje:TJEJU_3457"/>
<protein>
    <submittedName>
        <fullName evidence="1">Uncharacterized protein</fullName>
    </submittedName>
</protein>
<dbReference type="EMBL" id="LT899436">
    <property type="protein sequence ID" value="SNR17101.1"/>
    <property type="molecule type" value="Genomic_DNA"/>
</dbReference>
<sequence length="205" mass="23059">MKKKSKFFIHSLPIVILLHVLLFLKSNAQVTDNTYFIGLTPSSSYETINGLGISYSFLAFEKQHTNVNGIRLSVEPFSMFMPFLTIIHAPFMEATGDDLTYDFKYDNIINGINLTLFDPNISKINGLEINVSGSRGTVTNGMSVGLVNMHYKISGISLGILRNRSKKCRGIQIGLVNECENLKGLQIGLWNKNSKRNMPFINWNF</sequence>
<gene>
    <name evidence="1" type="ORF">TJEJU_3457</name>
</gene>
<dbReference type="NCBIfam" id="NF047436">
    <property type="entry name" value="LA_2272_repeat"/>
    <property type="match status" value="1"/>
</dbReference>
<proteinExistence type="predicted"/>
<evidence type="ECO:0000313" key="1">
    <source>
        <dbReference type="EMBL" id="SNR17101.1"/>
    </source>
</evidence>
<evidence type="ECO:0000313" key="2">
    <source>
        <dbReference type="Proteomes" id="UP000215214"/>
    </source>
</evidence>
<dbReference type="InterPro" id="IPR058093">
    <property type="entry name" value="LA_2272-like"/>
</dbReference>
<dbReference type="Proteomes" id="UP000215214">
    <property type="component" value="Chromosome TJEJU"/>
</dbReference>
<reference evidence="1 2" key="1">
    <citation type="submission" date="2017-07" db="EMBL/GenBank/DDBJ databases">
        <authorList>
            <person name="Sun Z.S."/>
            <person name="Albrecht U."/>
            <person name="Echele G."/>
            <person name="Lee C.C."/>
        </authorList>
    </citation>
    <scope>NUCLEOTIDE SEQUENCE [LARGE SCALE GENOMIC DNA]</scope>
    <source>
        <strain evidence="2">type strain: KCTC 22618</strain>
    </source>
</reference>
<dbReference type="AlphaFoldDB" id="A0A238UD57"/>
<name>A0A238UD57_9FLAO</name>
<keyword evidence="2" id="KW-1185">Reference proteome</keyword>
<dbReference type="OrthoDB" id="660602at2"/>